<dbReference type="AlphaFoldDB" id="Q0U993"/>
<dbReference type="RefSeq" id="XP_001801911.1">
    <property type="nucleotide sequence ID" value="XM_001801859.1"/>
</dbReference>
<evidence type="ECO:0000313" key="2">
    <source>
        <dbReference type="EMBL" id="EAT80715.2"/>
    </source>
</evidence>
<protein>
    <submittedName>
        <fullName evidence="2">Uncharacterized protein</fullName>
    </submittedName>
</protein>
<gene>
    <name evidence="2" type="ORF">SNOG_11671</name>
</gene>
<accession>Q0U993</accession>
<organism evidence="2 3">
    <name type="scientific">Phaeosphaeria nodorum (strain SN15 / ATCC MYA-4574 / FGSC 10173)</name>
    <name type="common">Glume blotch fungus</name>
    <name type="synonym">Parastagonospora nodorum</name>
    <dbReference type="NCBI Taxonomy" id="321614"/>
    <lineage>
        <taxon>Eukaryota</taxon>
        <taxon>Fungi</taxon>
        <taxon>Dikarya</taxon>
        <taxon>Ascomycota</taxon>
        <taxon>Pezizomycotina</taxon>
        <taxon>Dothideomycetes</taxon>
        <taxon>Pleosporomycetidae</taxon>
        <taxon>Pleosporales</taxon>
        <taxon>Pleosporineae</taxon>
        <taxon>Phaeosphaeriaceae</taxon>
        <taxon>Parastagonospora</taxon>
    </lineage>
</organism>
<proteinExistence type="predicted"/>
<feature type="region of interest" description="Disordered" evidence="1">
    <location>
        <begin position="18"/>
        <end position="57"/>
    </location>
</feature>
<name>Q0U993_PHANO</name>
<dbReference type="Proteomes" id="UP000001055">
    <property type="component" value="Unassembled WGS sequence"/>
</dbReference>
<dbReference type="GeneID" id="5978819"/>
<dbReference type="EMBL" id="CH445344">
    <property type="protein sequence ID" value="EAT80715.2"/>
    <property type="molecule type" value="Genomic_DNA"/>
</dbReference>
<dbReference type="KEGG" id="pno:SNOG_11671"/>
<evidence type="ECO:0000313" key="3">
    <source>
        <dbReference type="Proteomes" id="UP000001055"/>
    </source>
</evidence>
<feature type="compositionally biased region" description="Polar residues" evidence="1">
    <location>
        <begin position="28"/>
        <end position="42"/>
    </location>
</feature>
<evidence type="ECO:0000256" key="1">
    <source>
        <dbReference type="SAM" id="MobiDB-lite"/>
    </source>
</evidence>
<reference evidence="3" key="1">
    <citation type="journal article" date="2007" name="Plant Cell">
        <title>Dothideomycete-plant interactions illuminated by genome sequencing and EST analysis of the wheat pathogen Stagonospora nodorum.</title>
        <authorList>
            <person name="Hane J.K."/>
            <person name="Lowe R.G."/>
            <person name="Solomon P.S."/>
            <person name="Tan K.C."/>
            <person name="Schoch C.L."/>
            <person name="Spatafora J.W."/>
            <person name="Crous P.W."/>
            <person name="Kodira C."/>
            <person name="Birren B.W."/>
            <person name="Galagan J.E."/>
            <person name="Torriani S.F."/>
            <person name="McDonald B.A."/>
            <person name="Oliver R.P."/>
        </authorList>
    </citation>
    <scope>NUCLEOTIDE SEQUENCE [LARGE SCALE GENOMIC DNA]</scope>
    <source>
        <strain evidence="3">SN15 / ATCC MYA-4574 / FGSC 10173</strain>
    </source>
</reference>
<dbReference type="InParanoid" id="Q0U993"/>
<sequence length="142" mass="15340">MDMVVVFELAAPKRGARARARSWRSQSHSTRSHVNPQFNQRRPSPAPRTAIAPRISPLLPTDTSPCLSNRSPACSADKSCSTFPLLRDLVWSPATAGGTVTTSPLSVTVTHSTRSSRTTALLLSARNKRLGPSNQDFLCSKA</sequence>